<evidence type="ECO:0000313" key="2">
    <source>
        <dbReference type="EMBL" id="WUP78069.1"/>
    </source>
</evidence>
<evidence type="ECO:0000256" key="1">
    <source>
        <dbReference type="SAM" id="MobiDB-lite"/>
    </source>
</evidence>
<gene>
    <name evidence="2" type="ORF">OG913_14055</name>
</gene>
<accession>A0ABZ1SZV9</accession>
<dbReference type="RefSeq" id="WP_328710492.1">
    <property type="nucleotide sequence ID" value="NZ_CP108085.1"/>
</dbReference>
<dbReference type="Proteomes" id="UP001432011">
    <property type="component" value="Chromosome"/>
</dbReference>
<proteinExistence type="predicted"/>
<evidence type="ECO:0000313" key="3">
    <source>
        <dbReference type="Proteomes" id="UP001432011"/>
    </source>
</evidence>
<feature type="region of interest" description="Disordered" evidence="1">
    <location>
        <begin position="66"/>
        <end position="87"/>
    </location>
</feature>
<sequence>MVFFFGMPIFDDAPELTSDEITAMRDTVVRAREAVAVIVERERAHPQGLIDNRGRLTRDGVDAAAGMLGMPPVTDEEWADISGEART</sequence>
<name>A0ABZ1SZV9_9ACTN</name>
<organism evidence="2 3">
    <name type="scientific">Microbispora hainanensis</name>
    <dbReference type="NCBI Taxonomy" id="568844"/>
    <lineage>
        <taxon>Bacteria</taxon>
        <taxon>Bacillati</taxon>
        <taxon>Actinomycetota</taxon>
        <taxon>Actinomycetes</taxon>
        <taxon>Streptosporangiales</taxon>
        <taxon>Streptosporangiaceae</taxon>
        <taxon>Microbispora</taxon>
    </lineage>
</organism>
<reference evidence="2" key="1">
    <citation type="submission" date="2022-10" db="EMBL/GenBank/DDBJ databases">
        <title>The complete genomes of actinobacterial strains from the NBC collection.</title>
        <authorList>
            <person name="Joergensen T.S."/>
            <person name="Alvarez Arevalo M."/>
            <person name="Sterndorff E.B."/>
            <person name="Faurdal D."/>
            <person name="Vuksanovic O."/>
            <person name="Mourched A.-S."/>
            <person name="Charusanti P."/>
            <person name="Shaw S."/>
            <person name="Blin K."/>
            <person name="Weber T."/>
        </authorList>
    </citation>
    <scope>NUCLEOTIDE SEQUENCE</scope>
    <source>
        <strain evidence="2">NBC_00254</strain>
    </source>
</reference>
<protein>
    <submittedName>
        <fullName evidence="2">Uncharacterized protein</fullName>
    </submittedName>
</protein>
<dbReference type="EMBL" id="CP108085">
    <property type="protein sequence ID" value="WUP78069.1"/>
    <property type="molecule type" value="Genomic_DNA"/>
</dbReference>
<keyword evidence="3" id="KW-1185">Reference proteome</keyword>